<evidence type="ECO:0000313" key="2">
    <source>
        <dbReference type="EMBL" id="OGC47862.1"/>
    </source>
</evidence>
<protein>
    <recommendedName>
        <fullName evidence="4">Glycosyltransferase 2-like domain-containing protein</fullName>
    </recommendedName>
</protein>
<feature type="transmembrane region" description="Helical" evidence="1">
    <location>
        <begin position="427"/>
        <end position="449"/>
    </location>
</feature>
<proteinExistence type="predicted"/>
<gene>
    <name evidence="2" type="ORF">A2886_03300</name>
</gene>
<dbReference type="PANTHER" id="PTHR36851:SF1">
    <property type="entry name" value="GLYCO_TRANS_2-LIKE DOMAIN-CONTAINING PROTEIN"/>
    <property type="match status" value="1"/>
</dbReference>
<dbReference type="AlphaFoldDB" id="A0A1F4USH7"/>
<feature type="transmembrane region" description="Helical" evidence="1">
    <location>
        <begin position="16"/>
        <end position="37"/>
    </location>
</feature>
<dbReference type="InterPro" id="IPR029044">
    <property type="entry name" value="Nucleotide-diphossugar_trans"/>
</dbReference>
<keyword evidence="1" id="KW-0472">Membrane</keyword>
<comment type="caution">
    <text evidence="2">The sequence shown here is derived from an EMBL/GenBank/DDBJ whole genome shotgun (WGS) entry which is preliminary data.</text>
</comment>
<evidence type="ECO:0000313" key="3">
    <source>
        <dbReference type="Proteomes" id="UP000176608"/>
    </source>
</evidence>
<name>A0A1F4USH7_UNCKA</name>
<evidence type="ECO:0000256" key="1">
    <source>
        <dbReference type="SAM" id="Phobius"/>
    </source>
</evidence>
<dbReference type="Proteomes" id="UP000176608">
    <property type="component" value="Unassembled WGS sequence"/>
</dbReference>
<dbReference type="SUPFAM" id="SSF53448">
    <property type="entry name" value="Nucleotide-diphospho-sugar transferases"/>
    <property type="match status" value="1"/>
</dbReference>
<keyword evidence="1" id="KW-1133">Transmembrane helix</keyword>
<feature type="transmembrane region" description="Helical" evidence="1">
    <location>
        <begin position="395"/>
        <end position="415"/>
    </location>
</feature>
<sequence>MIAQLVGKKESKVRRLLEILIGLTTWSLFLSPVWLGLLAPKVMIFYITFLTVLWCYLAVKHTVGAILGYSKYKKEIIRDWAAECEKLDFKSLPDKATLPPSLNETKHFILIPAVNEPDKVLLGSIASLISQTYPIDRVTLIFTVEEKFAGTTIPRIKTLLANNIDKFEKVLFEIHPAGIPGEAIGVAGANRTWGARKAVEHMKATGKNLRNYIFTTFDADSQLHHQFLARLTHLYLMTDGRDNHFYSTAMHLFNNNIWDVPMMMRIEANAVTLGSLSDWGVTNKSVKDTFSCYSVSLQTLLDADFWDVKLGVDDTIFYWRAFIARDGDFSGVEHYIPYSADAVQAETYWRSHVSMYLQLRRWGWGAISVPLSLTEFLKNRKIPLKKKILWTIKHLEMRVVFLSLVFLMTFGITIVTLVNRDSQQINLIYSLPNVLSFLLTATMALILPLTILRLKIVKPWPQNWSILKKFFSLLEGPLVVINLFTYSLIPWVDAQTRMMLGLKMKNLYHTPKIRS</sequence>
<dbReference type="PANTHER" id="PTHR36851">
    <property type="entry name" value="UNNAMED PRODUCT"/>
    <property type="match status" value="1"/>
</dbReference>
<reference evidence="2 3" key="1">
    <citation type="journal article" date="2016" name="Nat. Commun.">
        <title>Thousands of microbial genomes shed light on interconnected biogeochemical processes in an aquifer system.</title>
        <authorList>
            <person name="Anantharaman K."/>
            <person name="Brown C.T."/>
            <person name="Hug L.A."/>
            <person name="Sharon I."/>
            <person name="Castelle C.J."/>
            <person name="Probst A.J."/>
            <person name="Thomas B.C."/>
            <person name="Singh A."/>
            <person name="Wilkins M.J."/>
            <person name="Karaoz U."/>
            <person name="Brodie E.L."/>
            <person name="Williams K.H."/>
            <person name="Hubbard S.S."/>
            <person name="Banfield J.F."/>
        </authorList>
    </citation>
    <scope>NUCLEOTIDE SEQUENCE [LARGE SCALE GENOMIC DNA]</scope>
</reference>
<keyword evidence="1" id="KW-0812">Transmembrane</keyword>
<organism evidence="2 3">
    <name type="scientific">candidate division WWE3 bacterium RIFCSPHIGHO2_01_FULL_42_13</name>
    <dbReference type="NCBI Taxonomy" id="1802617"/>
    <lineage>
        <taxon>Bacteria</taxon>
        <taxon>Katanobacteria</taxon>
    </lineage>
</organism>
<feature type="transmembrane region" description="Helical" evidence="1">
    <location>
        <begin position="43"/>
        <end position="69"/>
    </location>
</feature>
<dbReference type="EMBL" id="MEVA01000002">
    <property type="protein sequence ID" value="OGC47862.1"/>
    <property type="molecule type" value="Genomic_DNA"/>
</dbReference>
<accession>A0A1F4USH7</accession>
<dbReference type="STRING" id="1802617.A2886_03300"/>
<feature type="transmembrane region" description="Helical" evidence="1">
    <location>
        <begin position="470"/>
        <end position="489"/>
    </location>
</feature>
<evidence type="ECO:0008006" key="4">
    <source>
        <dbReference type="Google" id="ProtNLM"/>
    </source>
</evidence>
<dbReference type="Gene3D" id="3.90.550.10">
    <property type="entry name" value="Spore Coat Polysaccharide Biosynthesis Protein SpsA, Chain A"/>
    <property type="match status" value="1"/>
</dbReference>